<dbReference type="AlphaFoldDB" id="X6M3H7"/>
<dbReference type="EMBL" id="ASPP01024949">
    <property type="protein sequence ID" value="ETO08479.1"/>
    <property type="molecule type" value="Genomic_DNA"/>
</dbReference>
<dbReference type="InterPro" id="IPR047007">
    <property type="entry name" value="XRN1_D1_sf"/>
</dbReference>
<keyword evidence="5" id="KW-0540">Nuclease</keyword>
<feature type="compositionally biased region" description="Basic and acidic residues" evidence="1">
    <location>
        <begin position="747"/>
        <end position="769"/>
    </location>
</feature>
<dbReference type="PANTHER" id="PTHR12341:SF7">
    <property type="entry name" value="5'-3' EXORIBONUCLEASE 1"/>
    <property type="match status" value="1"/>
</dbReference>
<feature type="compositionally biased region" description="Basic and acidic residues" evidence="1">
    <location>
        <begin position="778"/>
        <end position="789"/>
    </location>
</feature>
<dbReference type="GO" id="GO:0003723">
    <property type="term" value="F:RNA binding"/>
    <property type="evidence" value="ECO:0007669"/>
    <property type="project" value="TreeGrafter"/>
</dbReference>
<feature type="domain" description="Exoribonuclease Xrn1 D2/D3" evidence="4">
    <location>
        <begin position="528"/>
        <end position="643"/>
    </location>
</feature>
<dbReference type="InterPro" id="IPR040992">
    <property type="entry name" value="XRN1_D1"/>
</dbReference>
<dbReference type="InterPro" id="IPR041412">
    <property type="entry name" value="Xrn1_helical"/>
</dbReference>
<keyword evidence="5" id="KW-0378">Hydrolase</keyword>
<proteinExistence type="predicted"/>
<protein>
    <submittedName>
        <fullName evidence="5">5'-3' exonuclease</fullName>
    </submittedName>
</protein>
<comment type="caution">
    <text evidence="5">The sequence shown here is derived from an EMBL/GenBank/DDBJ whole genome shotgun (WGS) entry which is preliminary data.</text>
</comment>
<dbReference type="InterPro" id="IPR027073">
    <property type="entry name" value="5_3_exoribonuclease"/>
</dbReference>
<evidence type="ECO:0000259" key="3">
    <source>
        <dbReference type="Pfam" id="PF18332"/>
    </source>
</evidence>
<evidence type="ECO:0000313" key="6">
    <source>
        <dbReference type="Proteomes" id="UP000023152"/>
    </source>
</evidence>
<dbReference type="Pfam" id="PF17846">
    <property type="entry name" value="XRN_M"/>
    <property type="match status" value="1"/>
</dbReference>
<gene>
    <name evidence="5" type="ORF">RFI_28908</name>
</gene>
<dbReference type="Pfam" id="PF18334">
    <property type="entry name" value="XRN1_D2_D3"/>
    <property type="match status" value="1"/>
</dbReference>
<dbReference type="Pfam" id="PF18332">
    <property type="entry name" value="XRN1_D1"/>
    <property type="match status" value="1"/>
</dbReference>
<dbReference type="Proteomes" id="UP000023152">
    <property type="component" value="Unassembled WGS sequence"/>
</dbReference>
<sequence length="789" mass="92690">MFLQKLAEFEKPHLIEQLQFLKEYWQRNFHRCHNSYVKQPKLEMIEKELALLHDNKLISFQRGEKYCIVICAYICIVYVYYIENVKDSNLKQETSFKYHYYQQRWPDREMSNRENRLQLCKDYLQGLQWVLDYFYQGVPSWSWHYPHYYAPLVSDMAFVGKDLTCHFALGEPLLPFEHSLTLLPIASSKLLPEPFRNLMTDPKSPIVHLYPTSFKIDLDYATNPWEGIALLPFVDERKIKEAVATIDPLTQLTEEEKMRNRRTYTQMLQFDPERAKQRRRIPGPQTFGSMNDVVSNCRFVEPPIEVNQGKFFPEPCKGSYAPLQGFPQLSIMRFSTATKKIGCKIFGLKSKYETMVLSIQQMWSRSSEKQPKYEELERTAWDFLCLNETCFVEWPYLREAKVLMVETVARKFYFDNERQPIATNKSQEEYFQFHKETTKLQQHYLTTLGIDCGVIHILVTVRLINGMKRRTTLHSHFRYPNGMQQHRQHAIKMWGNENMVVPLQFIVKRDTSSLVIDRRFIDKKINTESELQVGTAVMYIGSIREYFGKVGRVMKEPEQNTVDIRVMGRFEHKDFAYDIIKEHRRKLKYYSINEAADLVKVSPSVFSRICGVVTVRHLKQDLDLGLKLKLSSHGLVVPGYARAAPVSLQQQQQYFPGREGQEEEDFYSTYRPVHEWKGMHYQIEFSEKTVELLLAYKEKFPLLFRLLHSAPGYKFFSDQFSTLQVWLYLRDFIYVYTSGAYASDTAEKTESGIESDVHGEADGQKDVPKSKVSTQSKEQIHGLEAKTTG</sequence>
<dbReference type="InterPro" id="IPR041106">
    <property type="entry name" value="XRN1_D2_D3"/>
</dbReference>
<evidence type="ECO:0000313" key="5">
    <source>
        <dbReference type="EMBL" id="ETO08479.1"/>
    </source>
</evidence>
<feature type="domain" description="5'-3' exoribonuclease 1 D1" evidence="3">
    <location>
        <begin position="322"/>
        <end position="493"/>
    </location>
</feature>
<dbReference type="OrthoDB" id="1744387at2759"/>
<organism evidence="5 6">
    <name type="scientific">Reticulomyxa filosa</name>
    <dbReference type="NCBI Taxonomy" id="46433"/>
    <lineage>
        <taxon>Eukaryota</taxon>
        <taxon>Sar</taxon>
        <taxon>Rhizaria</taxon>
        <taxon>Retaria</taxon>
        <taxon>Foraminifera</taxon>
        <taxon>Monothalamids</taxon>
        <taxon>Reticulomyxidae</taxon>
        <taxon>Reticulomyxa</taxon>
    </lineage>
</organism>
<feature type="domain" description="Xrn1 helical" evidence="2">
    <location>
        <begin position="92"/>
        <end position="269"/>
    </location>
</feature>
<dbReference type="Gene3D" id="1.25.40.1050">
    <property type="match status" value="1"/>
</dbReference>
<evidence type="ECO:0000259" key="2">
    <source>
        <dbReference type="Pfam" id="PF17846"/>
    </source>
</evidence>
<evidence type="ECO:0000259" key="4">
    <source>
        <dbReference type="Pfam" id="PF18334"/>
    </source>
</evidence>
<accession>X6M3H7</accession>
<dbReference type="GO" id="GO:0000956">
    <property type="term" value="P:nuclear-transcribed mRNA catabolic process"/>
    <property type="evidence" value="ECO:0007669"/>
    <property type="project" value="TreeGrafter"/>
</dbReference>
<feature type="region of interest" description="Disordered" evidence="1">
    <location>
        <begin position="747"/>
        <end position="789"/>
    </location>
</feature>
<reference evidence="5 6" key="1">
    <citation type="journal article" date="2013" name="Curr. Biol.">
        <title>The Genome of the Foraminiferan Reticulomyxa filosa.</title>
        <authorList>
            <person name="Glockner G."/>
            <person name="Hulsmann N."/>
            <person name="Schleicher M."/>
            <person name="Noegel A.A."/>
            <person name="Eichinger L."/>
            <person name="Gallinger C."/>
            <person name="Pawlowski J."/>
            <person name="Sierra R."/>
            <person name="Euteneuer U."/>
            <person name="Pillet L."/>
            <person name="Moustafa A."/>
            <person name="Platzer M."/>
            <person name="Groth M."/>
            <person name="Szafranski K."/>
            <person name="Schliwa M."/>
        </authorList>
    </citation>
    <scope>NUCLEOTIDE SEQUENCE [LARGE SCALE GENOMIC DNA]</scope>
</reference>
<keyword evidence="6" id="KW-1185">Reference proteome</keyword>
<dbReference type="GO" id="GO:0005634">
    <property type="term" value="C:nucleus"/>
    <property type="evidence" value="ECO:0007669"/>
    <property type="project" value="TreeGrafter"/>
</dbReference>
<evidence type="ECO:0000256" key="1">
    <source>
        <dbReference type="SAM" id="MobiDB-lite"/>
    </source>
</evidence>
<dbReference type="Gene3D" id="2.170.260.40">
    <property type="match status" value="1"/>
</dbReference>
<keyword evidence="5" id="KW-0269">Exonuclease</keyword>
<dbReference type="PANTHER" id="PTHR12341">
    <property type="entry name" value="5'-&gt;3' EXORIBONUCLEASE"/>
    <property type="match status" value="1"/>
</dbReference>
<name>X6M3H7_RETFI</name>
<dbReference type="GO" id="GO:0004534">
    <property type="term" value="F:5'-3' RNA exonuclease activity"/>
    <property type="evidence" value="ECO:0007669"/>
    <property type="project" value="TreeGrafter"/>
</dbReference>